<dbReference type="AlphaFoldDB" id="A0A7I4DBC2"/>
<organism evidence="1 2">
    <name type="scientific">Physcomitrium patens</name>
    <name type="common">Spreading-leaved earth moss</name>
    <name type="synonym">Physcomitrella patens</name>
    <dbReference type="NCBI Taxonomy" id="3218"/>
    <lineage>
        <taxon>Eukaryota</taxon>
        <taxon>Viridiplantae</taxon>
        <taxon>Streptophyta</taxon>
        <taxon>Embryophyta</taxon>
        <taxon>Bryophyta</taxon>
        <taxon>Bryophytina</taxon>
        <taxon>Bryopsida</taxon>
        <taxon>Funariidae</taxon>
        <taxon>Funariales</taxon>
        <taxon>Funariaceae</taxon>
        <taxon>Physcomitrium</taxon>
    </lineage>
</organism>
<accession>A0A7I4DBC2</accession>
<proteinExistence type="predicted"/>
<dbReference type="EnsemblPlants" id="Pp3c3_19830V3.7">
    <property type="protein sequence ID" value="Pp3c3_19830V3.7"/>
    <property type="gene ID" value="Pp3c3_19830"/>
</dbReference>
<dbReference type="Gramene" id="Pp3c3_19830V3.7">
    <property type="protein sequence ID" value="Pp3c3_19830V3.7"/>
    <property type="gene ID" value="Pp3c3_19830"/>
</dbReference>
<reference evidence="1" key="3">
    <citation type="submission" date="2020-12" db="UniProtKB">
        <authorList>
            <consortium name="EnsemblPlants"/>
        </authorList>
    </citation>
    <scope>IDENTIFICATION</scope>
</reference>
<protein>
    <submittedName>
        <fullName evidence="1">Uncharacterized protein</fullName>
    </submittedName>
</protein>
<name>A0A7I4DBC2_PHYPA</name>
<reference evidence="1 2" key="1">
    <citation type="journal article" date="2008" name="Science">
        <title>The Physcomitrella genome reveals evolutionary insights into the conquest of land by plants.</title>
        <authorList>
            <person name="Rensing S."/>
            <person name="Lang D."/>
            <person name="Zimmer A."/>
            <person name="Terry A."/>
            <person name="Salamov A."/>
            <person name="Shapiro H."/>
            <person name="Nishiyama T."/>
            <person name="Perroud P.-F."/>
            <person name="Lindquist E."/>
            <person name="Kamisugi Y."/>
            <person name="Tanahashi T."/>
            <person name="Sakakibara K."/>
            <person name="Fujita T."/>
            <person name="Oishi K."/>
            <person name="Shin-I T."/>
            <person name="Kuroki Y."/>
            <person name="Toyoda A."/>
            <person name="Suzuki Y."/>
            <person name="Hashimoto A."/>
            <person name="Yamaguchi K."/>
            <person name="Sugano A."/>
            <person name="Kohara Y."/>
            <person name="Fujiyama A."/>
            <person name="Anterola A."/>
            <person name="Aoki S."/>
            <person name="Ashton N."/>
            <person name="Barbazuk W.B."/>
            <person name="Barker E."/>
            <person name="Bennetzen J."/>
            <person name="Bezanilla M."/>
            <person name="Blankenship R."/>
            <person name="Cho S.H."/>
            <person name="Dutcher S."/>
            <person name="Estelle M."/>
            <person name="Fawcett J.A."/>
            <person name="Gundlach H."/>
            <person name="Hanada K."/>
            <person name="Heyl A."/>
            <person name="Hicks K.A."/>
            <person name="Hugh J."/>
            <person name="Lohr M."/>
            <person name="Mayer K."/>
            <person name="Melkozernov A."/>
            <person name="Murata T."/>
            <person name="Nelson D."/>
            <person name="Pils B."/>
            <person name="Prigge M."/>
            <person name="Reiss B."/>
            <person name="Renner T."/>
            <person name="Rombauts S."/>
            <person name="Rushton P."/>
            <person name="Sanderfoot A."/>
            <person name="Schween G."/>
            <person name="Shiu S.-H."/>
            <person name="Stueber K."/>
            <person name="Theodoulou F.L."/>
            <person name="Tu H."/>
            <person name="Van de Peer Y."/>
            <person name="Verrier P.J."/>
            <person name="Waters E."/>
            <person name="Wood A."/>
            <person name="Yang L."/>
            <person name="Cove D."/>
            <person name="Cuming A."/>
            <person name="Hasebe M."/>
            <person name="Lucas S."/>
            <person name="Mishler D.B."/>
            <person name="Reski R."/>
            <person name="Grigoriev I."/>
            <person name="Quatrano R.S."/>
            <person name="Boore J.L."/>
        </authorList>
    </citation>
    <scope>NUCLEOTIDE SEQUENCE [LARGE SCALE GENOMIC DNA]</scope>
    <source>
        <strain evidence="1 2">cv. Gransden 2004</strain>
    </source>
</reference>
<reference evidence="1 2" key="2">
    <citation type="journal article" date="2018" name="Plant J.">
        <title>The Physcomitrella patens chromosome-scale assembly reveals moss genome structure and evolution.</title>
        <authorList>
            <person name="Lang D."/>
            <person name="Ullrich K.K."/>
            <person name="Murat F."/>
            <person name="Fuchs J."/>
            <person name="Jenkins J."/>
            <person name="Haas F.B."/>
            <person name="Piednoel M."/>
            <person name="Gundlach H."/>
            <person name="Van Bel M."/>
            <person name="Meyberg R."/>
            <person name="Vives C."/>
            <person name="Morata J."/>
            <person name="Symeonidi A."/>
            <person name="Hiss M."/>
            <person name="Muchero W."/>
            <person name="Kamisugi Y."/>
            <person name="Saleh O."/>
            <person name="Blanc G."/>
            <person name="Decker E.L."/>
            <person name="van Gessel N."/>
            <person name="Grimwood J."/>
            <person name="Hayes R.D."/>
            <person name="Graham S.W."/>
            <person name="Gunter L.E."/>
            <person name="McDaniel S.F."/>
            <person name="Hoernstein S.N.W."/>
            <person name="Larsson A."/>
            <person name="Li F.W."/>
            <person name="Perroud P.F."/>
            <person name="Phillips J."/>
            <person name="Ranjan P."/>
            <person name="Rokshar D.S."/>
            <person name="Rothfels C.J."/>
            <person name="Schneider L."/>
            <person name="Shu S."/>
            <person name="Stevenson D.W."/>
            <person name="Thummler F."/>
            <person name="Tillich M."/>
            <person name="Villarreal Aguilar J.C."/>
            <person name="Widiez T."/>
            <person name="Wong G.K."/>
            <person name="Wymore A."/>
            <person name="Zhang Y."/>
            <person name="Zimmer A.D."/>
            <person name="Quatrano R.S."/>
            <person name="Mayer K.F.X."/>
            <person name="Goodstein D."/>
            <person name="Casacuberta J.M."/>
            <person name="Vandepoele K."/>
            <person name="Reski R."/>
            <person name="Cuming A.C."/>
            <person name="Tuskan G.A."/>
            <person name="Maumus F."/>
            <person name="Salse J."/>
            <person name="Schmutz J."/>
            <person name="Rensing S.A."/>
        </authorList>
    </citation>
    <scope>NUCLEOTIDE SEQUENCE [LARGE SCALE GENOMIC DNA]</scope>
    <source>
        <strain evidence="1 2">cv. Gransden 2004</strain>
    </source>
</reference>
<evidence type="ECO:0000313" key="2">
    <source>
        <dbReference type="Proteomes" id="UP000006727"/>
    </source>
</evidence>
<evidence type="ECO:0000313" key="1">
    <source>
        <dbReference type="EnsemblPlants" id="Pp3c3_19830V3.7"/>
    </source>
</evidence>
<dbReference type="EMBL" id="ABEU02000003">
    <property type="status" value="NOT_ANNOTATED_CDS"/>
    <property type="molecule type" value="Genomic_DNA"/>
</dbReference>
<sequence length="29" mass="3499">MADCKSVGEWTVRQSWARRETFKRNRRGS</sequence>
<keyword evidence="2" id="KW-1185">Reference proteome</keyword>
<dbReference type="Proteomes" id="UP000006727">
    <property type="component" value="Chromosome 3"/>
</dbReference>